<evidence type="ECO:0000313" key="2">
    <source>
        <dbReference type="EMBL" id="PFH37848.1"/>
    </source>
</evidence>
<dbReference type="GO" id="GO:0034220">
    <property type="term" value="P:monoatomic ion transmembrane transport"/>
    <property type="evidence" value="ECO:0007669"/>
    <property type="project" value="UniProtKB-KW"/>
</dbReference>
<keyword evidence="2" id="KW-0407">Ion channel</keyword>
<feature type="compositionally biased region" description="Basic and acidic residues" evidence="1">
    <location>
        <begin position="249"/>
        <end position="285"/>
    </location>
</feature>
<dbReference type="EMBL" id="NWUJ01000001">
    <property type="protein sequence ID" value="PFH37848.1"/>
    <property type="molecule type" value="Genomic_DNA"/>
</dbReference>
<dbReference type="KEGG" id="bbes:BESB_001900"/>
<comment type="caution">
    <text evidence="2">The sequence shown here is derived from an EMBL/GenBank/DDBJ whole genome shotgun (WGS) entry which is preliminary data.</text>
</comment>
<dbReference type="AlphaFoldDB" id="A0A2A9MH44"/>
<gene>
    <name evidence="2" type="ORF">BESB_001900</name>
</gene>
<dbReference type="Proteomes" id="UP000224006">
    <property type="component" value="Chromosome I"/>
</dbReference>
<dbReference type="GeneID" id="40305253"/>
<keyword evidence="3" id="KW-1185">Reference proteome</keyword>
<dbReference type="STRING" id="94643.A0A2A9MH44"/>
<feature type="region of interest" description="Disordered" evidence="1">
    <location>
        <begin position="249"/>
        <end position="297"/>
    </location>
</feature>
<keyword evidence="2" id="KW-0813">Transport</keyword>
<dbReference type="CDD" id="cd22249">
    <property type="entry name" value="UDM1_RNF168_RNF169-like"/>
    <property type="match status" value="1"/>
</dbReference>
<evidence type="ECO:0000313" key="3">
    <source>
        <dbReference type="Proteomes" id="UP000224006"/>
    </source>
</evidence>
<dbReference type="VEuPathDB" id="ToxoDB:BESB_001900"/>
<accession>A0A2A9MH44</accession>
<feature type="compositionally biased region" description="Basic residues" evidence="1">
    <location>
        <begin position="286"/>
        <end position="297"/>
    </location>
</feature>
<protein>
    <submittedName>
        <fullName evidence="2">Kelch repeat and K+ channel tetramerization domain containing protein</fullName>
    </submittedName>
</protein>
<reference evidence="2 3" key="1">
    <citation type="submission" date="2017-09" db="EMBL/GenBank/DDBJ databases">
        <title>Genome sequencing of Besnoitia besnoiti strain Bb-Ger1.</title>
        <authorList>
            <person name="Schares G."/>
            <person name="Venepally P."/>
            <person name="Lorenzi H.A."/>
        </authorList>
    </citation>
    <scope>NUCLEOTIDE SEQUENCE [LARGE SCALE GENOMIC DNA]</scope>
    <source>
        <strain evidence="2 3">Bb-Ger1</strain>
    </source>
</reference>
<proteinExistence type="predicted"/>
<dbReference type="RefSeq" id="XP_029221857.1">
    <property type="nucleotide sequence ID" value="XM_029358945.1"/>
</dbReference>
<feature type="region of interest" description="Disordered" evidence="1">
    <location>
        <begin position="187"/>
        <end position="221"/>
    </location>
</feature>
<feature type="region of interest" description="Disordered" evidence="1">
    <location>
        <begin position="96"/>
        <end position="118"/>
    </location>
</feature>
<name>A0A2A9MH44_BESBE</name>
<sequence length="297" mass="31630">MSSNACWSGVKRSSVLRPGSAADSYMYATPGSAPGISAGASRALLDSSLLPASHTPPSVGGTGVLGAAGTSVASAPVPPADLLYAPALGAASALRSAASGRGRETGGTGSFFFRRQRRRAAHEQRRRAHLLLAAVCGFAAHRGRPRARRLGNADALGSPRRLCAAPRAADRGGDGDERQLQCGRQPFAALDRDGGMSPFTSDARGDTDGENSSGGGGASFASTEDFEIMVGDLRRTFIGWLKKTESDLRKEKRDLTRARKEFEEERKKAWERLQQEKDNEYEKIKASRKGKKTTTHL</sequence>
<organism evidence="2 3">
    <name type="scientific">Besnoitia besnoiti</name>
    <name type="common">Apicomplexan protozoan</name>
    <dbReference type="NCBI Taxonomy" id="94643"/>
    <lineage>
        <taxon>Eukaryota</taxon>
        <taxon>Sar</taxon>
        <taxon>Alveolata</taxon>
        <taxon>Apicomplexa</taxon>
        <taxon>Conoidasida</taxon>
        <taxon>Coccidia</taxon>
        <taxon>Eucoccidiorida</taxon>
        <taxon>Eimeriorina</taxon>
        <taxon>Sarcocystidae</taxon>
        <taxon>Besnoitia</taxon>
    </lineage>
</organism>
<evidence type="ECO:0000256" key="1">
    <source>
        <dbReference type="SAM" id="MobiDB-lite"/>
    </source>
</evidence>
<keyword evidence="2" id="KW-0406">Ion transport</keyword>